<dbReference type="InterPro" id="IPR013149">
    <property type="entry name" value="ADH-like_C"/>
</dbReference>
<dbReference type="InterPro" id="IPR020843">
    <property type="entry name" value="ER"/>
</dbReference>
<accession>A0ABW3HSJ2</accession>
<dbReference type="SMART" id="SM00829">
    <property type="entry name" value="PKS_ER"/>
    <property type="match status" value="1"/>
</dbReference>
<dbReference type="SUPFAM" id="SSF51735">
    <property type="entry name" value="NAD(P)-binding Rossmann-fold domains"/>
    <property type="match status" value="1"/>
</dbReference>
<protein>
    <submittedName>
        <fullName evidence="7">Zinc-binding alcohol dehydrogenase</fullName>
    </submittedName>
</protein>
<dbReference type="InterPro" id="IPR036291">
    <property type="entry name" value="NAD(P)-bd_dom_sf"/>
</dbReference>
<evidence type="ECO:0000256" key="2">
    <source>
        <dbReference type="ARBA" id="ARBA00008072"/>
    </source>
</evidence>
<dbReference type="Pfam" id="PF08240">
    <property type="entry name" value="ADH_N"/>
    <property type="match status" value="1"/>
</dbReference>
<dbReference type="PANTHER" id="PTHR43350:SF19">
    <property type="entry name" value="D-GULOSIDE 3-DEHYDROGENASE"/>
    <property type="match status" value="1"/>
</dbReference>
<comment type="similarity">
    <text evidence="2">Belongs to the zinc-containing alcohol dehydrogenase family.</text>
</comment>
<keyword evidence="8" id="KW-1185">Reference proteome</keyword>
<evidence type="ECO:0000313" key="7">
    <source>
        <dbReference type="EMBL" id="MFD0960245.1"/>
    </source>
</evidence>
<dbReference type="InterPro" id="IPR013154">
    <property type="entry name" value="ADH-like_N"/>
</dbReference>
<dbReference type="PANTHER" id="PTHR43350">
    <property type="entry name" value="NAD-DEPENDENT ALCOHOL DEHYDROGENASE"/>
    <property type="match status" value="1"/>
</dbReference>
<reference evidence="8" key="1">
    <citation type="journal article" date="2019" name="Int. J. Syst. Evol. Microbiol.">
        <title>The Global Catalogue of Microorganisms (GCM) 10K type strain sequencing project: providing services to taxonomists for standard genome sequencing and annotation.</title>
        <authorList>
            <consortium name="The Broad Institute Genomics Platform"/>
            <consortium name="The Broad Institute Genome Sequencing Center for Infectious Disease"/>
            <person name="Wu L."/>
            <person name="Ma J."/>
        </authorList>
    </citation>
    <scope>NUCLEOTIDE SEQUENCE [LARGE SCALE GENOMIC DNA]</scope>
    <source>
        <strain evidence="8">CCUG 59129</strain>
    </source>
</reference>
<keyword evidence="3" id="KW-0479">Metal-binding</keyword>
<proteinExistence type="inferred from homology"/>
<evidence type="ECO:0000256" key="1">
    <source>
        <dbReference type="ARBA" id="ARBA00001947"/>
    </source>
</evidence>
<evidence type="ECO:0000256" key="3">
    <source>
        <dbReference type="ARBA" id="ARBA00022723"/>
    </source>
</evidence>
<comment type="cofactor">
    <cofactor evidence="1">
        <name>Zn(2+)</name>
        <dbReference type="ChEBI" id="CHEBI:29105"/>
    </cofactor>
</comment>
<evidence type="ECO:0000256" key="5">
    <source>
        <dbReference type="ARBA" id="ARBA00023002"/>
    </source>
</evidence>
<gene>
    <name evidence="7" type="ORF">ACFQ2I_12690</name>
</gene>
<organism evidence="7 8">
    <name type="scientific">Paenibacillus chungangensis</name>
    <dbReference type="NCBI Taxonomy" id="696535"/>
    <lineage>
        <taxon>Bacteria</taxon>
        <taxon>Bacillati</taxon>
        <taxon>Bacillota</taxon>
        <taxon>Bacilli</taxon>
        <taxon>Bacillales</taxon>
        <taxon>Paenibacillaceae</taxon>
        <taxon>Paenibacillus</taxon>
    </lineage>
</organism>
<dbReference type="CDD" id="cd08255">
    <property type="entry name" value="2-desacetyl-2-hydroxyethyl_bacteriochlorophyllide_like"/>
    <property type="match status" value="1"/>
</dbReference>
<dbReference type="EMBL" id="JBHTJZ010000017">
    <property type="protein sequence ID" value="MFD0960245.1"/>
    <property type="molecule type" value="Genomic_DNA"/>
</dbReference>
<keyword evidence="5" id="KW-0560">Oxidoreductase</keyword>
<sequence length="346" mass="38127">MMLEEIGPHQQVQSMKALFSHERKAIIERVPIPSQKEHHVLVQTVYSGVSNGTERLMLTTWHEKPIALGYSASGIVRQVGAGVEHIKPGDRVACYGAPYVRHAEYMLVPKHLVASVPDAVDMKEAAFVGIGAIAIHALRQARIQFGESVVVVGLGILGQIMAQIASAAAYETIVYDLQADRCKQFERLSAGRWANSIESLEAHIAEATGNRGVDAVLLAANGNNNGLIDRGLDWVRDRGRIVIVGDLEMSFSRDKMFKKEADIVISRAGGPGRYDYNYEAGGQDYPIGYARWTEGRNMAEYIRLLQQGRIQVAPLISQEVAVDHIERLYEPLFLAETSSVGTLITY</sequence>
<evidence type="ECO:0000313" key="8">
    <source>
        <dbReference type="Proteomes" id="UP001596989"/>
    </source>
</evidence>
<dbReference type="Proteomes" id="UP001596989">
    <property type="component" value="Unassembled WGS sequence"/>
</dbReference>
<dbReference type="RefSeq" id="WP_377564663.1">
    <property type="nucleotide sequence ID" value="NZ_JBHTJZ010000017.1"/>
</dbReference>
<dbReference type="InterPro" id="IPR011032">
    <property type="entry name" value="GroES-like_sf"/>
</dbReference>
<comment type="caution">
    <text evidence="7">The sequence shown here is derived from an EMBL/GenBank/DDBJ whole genome shotgun (WGS) entry which is preliminary data.</text>
</comment>
<evidence type="ECO:0000259" key="6">
    <source>
        <dbReference type="SMART" id="SM00829"/>
    </source>
</evidence>
<dbReference type="Gene3D" id="3.90.180.10">
    <property type="entry name" value="Medium-chain alcohol dehydrogenases, catalytic domain"/>
    <property type="match status" value="2"/>
</dbReference>
<dbReference type="SUPFAM" id="SSF50129">
    <property type="entry name" value="GroES-like"/>
    <property type="match status" value="1"/>
</dbReference>
<keyword evidence="4" id="KW-0862">Zinc</keyword>
<dbReference type="Pfam" id="PF00107">
    <property type="entry name" value="ADH_zinc_N"/>
    <property type="match status" value="1"/>
</dbReference>
<feature type="domain" description="Enoyl reductase (ER)" evidence="6">
    <location>
        <begin position="25"/>
        <end position="345"/>
    </location>
</feature>
<evidence type="ECO:0000256" key="4">
    <source>
        <dbReference type="ARBA" id="ARBA00022833"/>
    </source>
</evidence>
<dbReference type="Gene3D" id="3.40.50.720">
    <property type="entry name" value="NAD(P)-binding Rossmann-like Domain"/>
    <property type="match status" value="1"/>
</dbReference>
<name>A0ABW3HSJ2_9BACL</name>